<keyword evidence="1" id="KW-0547">Nucleotide-binding</keyword>
<keyword evidence="3" id="KW-0436">Ligase</keyword>
<reference evidence="3 4" key="2">
    <citation type="journal article" date="2014" name="PLoS ONE">
        <title>Evolution of mitochondria reconstructed from the energy metabolism of living bacteria.</title>
        <authorList>
            <person name="Degli Esposti M."/>
            <person name="Chouaia B."/>
            <person name="Comandatore F."/>
            <person name="Crotti E."/>
            <person name="Sassera D."/>
            <person name="Lievens P.M."/>
            <person name="Daffonchio D."/>
            <person name="Bandi C."/>
        </authorList>
    </citation>
    <scope>NUCLEOTIDE SEQUENCE [LARGE SCALE GENOMIC DNA]</scope>
    <source>
        <strain evidence="3 4">SF2.1</strain>
    </source>
</reference>
<keyword evidence="1" id="KW-0067">ATP-binding</keyword>
<dbReference type="EMBL" id="CBLX010000025">
    <property type="protein sequence ID" value="CDG41060.1"/>
    <property type="molecule type" value="Genomic_DNA"/>
</dbReference>
<dbReference type="SUPFAM" id="SSF56059">
    <property type="entry name" value="Glutathione synthetase ATP-binding domain-like"/>
    <property type="match status" value="1"/>
</dbReference>
<organism evidence="3 4">
    <name type="scientific">Asaia bogorensis</name>
    <dbReference type="NCBI Taxonomy" id="91915"/>
    <lineage>
        <taxon>Bacteria</taxon>
        <taxon>Pseudomonadati</taxon>
        <taxon>Pseudomonadota</taxon>
        <taxon>Alphaproteobacteria</taxon>
        <taxon>Acetobacterales</taxon>
        <taxon>Acetobacteraceae</taxon>
        <taxon>Asaia</taxon>
    </lineage>
</organism>
<dbReference type="GO" id="GO:0018169">
    <property type="term" value="F:ribosomal S6-glutamic acid ligase activity"/>
    <property type="evidence" value="ECO:0007669"/>
    <property type="project" value="TreeGrafter"/>
</dbReference>
<proteinExistence type="predicted"/>
<dbReference type="InterPro" id="IPR011761">
    <property type="entry name" value="ATP-grasp"/>
</dbReference>
<comment type="caution">
    <text evidence="3">The sequence shown here is derived from an EMBL/GenBank/DDBJ whole genome shotgun (WGS) entry which is preliminary data.</text>
</comment>
<dbReference type="InterPro" id="IPR013815">
    <property type="entry name" value="ATP_grasp_subdomain_1"/>
</dbReference>
<feature type="domain" description="ATP-grasp" evidence="2">
    <location>
        <begin position="57"/>
        <end position="310"/>
    </location>
</feature>
<evidence type="ECO:0000313" key="3">
    <source>
        <dbReference type="EMBL" id="CDG41060.1"/>
    </source>
</evidence>
<accession>A0A060QJD2</accession>
<dbReference type="PROSITE" id="PS50975">
    <property type="entry name" value="ATP_GRASP"/>
    <property type="match status" value="1"/>
</dbReference>
<dbReference type="GO" id="GO:0005524">
    <property type="term" value="F:ATP binding"/>
    <property type="evidence" value="ECO:0007669"/>
    <property type="project" value="UniProtKB-UniRule"/>
</dbReference>
<dbReference type="Gene3D" id="3.30.1490.20">
    <property type="entry name" value="ATP-grasp fold, A domain"/>
    <property type="match status" value="1"/>
</dbReference>
<dbReference type="Pfam" id="PF13549">
    <property type="entry name" value="ATP-grasp_5"/>
    <property type="match status" value="1"/>
</dbReference>
<dbReference type="GO" id="GO:0005737">
    <property type="term" value="C:cytoplasm"/>
    <property type="evidence" value="ECO:0007669"/>
    <property type="project" value="TreeGrafter"/>
</dbReference>
<gene>
    <name evidence="3" type="ORF">ASAP_3015</name>
</gene>
<protein>
    <submittedName>
        <fullName evidence="3">Cyanophycin synthase</fullName>
        <ecNumber evidence="3">6.3.2.29</ecNumber>
    </submittedName>
</protein>
<evidence type="ECO:0000259" key="2">
    <source>
        <dbReference type="PROSITE" id="PS50975"/>
    </source>
</evidence>
<name>A0A060QJD2_9PROT</name>
<dbReference type="GO" id="GO:0009432">
    <property type="term" value="P:SOS response"/>
    <property type="evidence" value="ECO:0007669"/>
    <property type="project" value="TreeGrafter"/>
</dbReference>
<dbReference type="Proteomes" id="UP000027583">
    <property type="component" value="Unassembled WGS sequence"/>
</dbReference>
<dbReference type="GO" id="GO:0046872">
    <property type="term" value="F:metal ion binding"/>
    <property type="evidence" value="ECO:0007669"/>
    <property type="project" value="InterPro"/>
</dbReference>
<sequence length="326" mass="35364">MAIIREAMRRDISVTDTGARRILRLSKNHQHEFIVGTITSKTSHIAVALSDDKHATKTVLSAAGLPVLKSRRVLSSDEAVAAWKIIGKPVVIKPNSGSSGRAVEVNLDSEVDIRKAFSHARKISRTVLVENYHYGRDYRLLVIDRVVVGIVEKYPAFVVGDGSSNIATLIDRLNNDAKRGTGCERPMAKVDLDDVLRTYLNRQGFFLQSVPLNGQRIILNGLGSVSRGAVTIDRTNGAHKEICDLAVQATGVIGLDIAGVDIVASDISMPASYSKPFILEVNCSPGFRAHLVPSAGEPRFPDHALLDYLFPCSSRASLHVIPVPVS</sequence>
<dbReference type="PANTHER" id="PTHR21621:SF0">
    <property type="entry name" value="BETA-CITRYLGLUTAMATE SYNTHASE B-RELATED"/>
    <property type="match status" value="1"/>
</dbReference>
<reference evidence="3 4" key="1">
    <citation type="journal article" date="2014" name="Genome Biol. Evol.">
        <title>Acetic acid bacteria genomes reveal functional traits for adaptation to life in insect guts.</title>
        <authorList>
            <person name="Chouaia B."/>
            <person name="Gaiarsa S."/>
            <person name="Crotti E."/>
            <person name="Comandatore F."/>
            <person name="Degli Esposti M."/>
            <person name="Ricci I."/>
            <person name="Alma A."/>
            <person name="Favia G."/>
            <person name="Bandi C."/>
            <person name="Daffonchio D."/>
        </authorList>
    </citation>
    <scope>NUCLEOTIDE SEQUENCE [LARGE SCALE GENOMIC DNA]</scope>
    <source>
        <strain evidence="3 4">SF2.1</strain>
    </source>
</reference>
<evidence type="ECO:0000313" key="4">
    <source>
        <dbReference type="Proteomes" id="UP000027583"/>
    </source>
</evidence>
<evidence type="ECO:0000256" key="1">
    <source>
        <dbReference type="PROSITE-ProRule" id="PRU00409"/>
    </source>
</evidence>
<dbReference type="eggNOG" id="COG0189">
    <property type="taxonomic scope" value="Bacteria"/>
</dbReference>
<dbReference type="EC" id="6.3.2.29" evidence="3"/>
<dbReference type="GO" id="GO:0071160">
    <property type="term" value="F:cyanophycin synthetase activity (L-aspartate-adding)"/>
    <property type="evidence" value="ECO:0007669"/>
    <property type="project" value="UniProtKB-EC"/>
</dbReference>
<dbReference type="Gene3D" id="3.30.470.20">
    <property type="entry name" value="ATP-grasp fold, B domain"/>
    <property type="match status" value="1"/>
</dbReference>
<dbReference type="PANTHER" id="PTHR21621">
    <property type="entry name" value="RIBOSOMAL PROTEIN S6 MODIFICATION PROTEIN"/>
    <property type="match status" value="1"/>
</dbReference>
<dbReference type="AlphaFoldDB" id="A0A060QJD2"/>